<evidence type="ECO:0000256" key="1">
    <source>
        <dbReference type="SAM" id="Phobius"/>
    </source>
</evidence>
<evidence type="ECO:0000313" key="2">
    <source>
        <dbReference type="EMBL" id="MBW33142.1"/>
    </source>
</evidence>
<protein>
    <submittedName>
        <fullName evidence="2">Putative secreted peptide</fullName>
    </submittedName>
</protein>
<sequence>MLDDSITYQFVVWHFFFFLSFCNAYYNLILLYQLRRNHHWFIFSTSFLDLEHLFRHFLTTHRVYCFLIRLR</sequence>
<accession>A0A2M3ZXE1</accession>
<proteinExistence type="predicted"/>
<dbReference type="AlphaFoldDB" id="A0A2M3ZXE1"/>
<dbReference type="EMBL" id="GGFM01012391">
    <property type="protein sequence ID" value="MBW33142.1"/>
    <property type="molecule type" value="Transcribed_RNA"/>
</dbReference>
<keyword evidence="1" id="KW-0812">Transmembrane</keyword>
<feature type="transmembrane region" description="Helical" evidence="1">
    <location>
        <begin position="6"/>
        <end position="26"/>
    </location>
</feature>
<keyword evidence="1" id="KW-0472">Membrane</keyword>
<name>A0A2M3ZXE1_9DIPT</name>
<reference evidence="2" key="1">
    <citation type="submission" date="2018-01" db="EMBL/GenBank/DDBJ databases">
        <title>An insight into the sialome of Amazonian anophelines.</title>
        <authorList>
            <person name="Ribeiro J.M."/>
            <person name="Scarpassa V."/>
            <person name="Calvo E."/>
        </authorList>
    </citation>
    <scope>NUCLEOTIDE SEQUENCE</scope>
    <source>
        <tissue evidence="2">Salivary glands</tissue>
    </source>
</reference>
<keyword evidence="1" id="KW-1133">Transmembrane helix</keyword>
<organism evidence="2">
    <name type="scientific">Anopheles braziliensis</name>
    <dbReference type="NCBI Taxonomy" id="58242"/>
    <lineage>
        <taxon>Eukaryota</taxon>
        <taxon>Metazoa</taxon>
        <taxon>Ecdysozoa</taxon>
        <taxon>Arthropoda</taxon>
        <taxon>Hexapoda</taxon>
        <taxon>Insecta</taxon>
        <taxon>Pterygota</taxon>
        <taxon>Neoptera</taxon>
        <taxon>Endopterygota</taxon>
        <taxon>Diptera</taxon>
        <taxon>Nematocera</taxon>
        <taxon>Culicoidea</taxon>
        <taxon>Culicidae</taxon>
        <taxon>Anophelinae</taxon>
        <taxon>Anopheles</taxon>
    </lineage>
</organism>